<dbReference type="RefSeq" id="WP_063742753.1">
    <property type="nucleotide sequence ID" value="NZ_CP059075.1"/>
</dbReference>
<proteinExistence type="inferred from homology"/>
<evidence type="ECO:0000256" key="5">
    <source>
        <dbReference type="ARBA" id="ARBA00022807"/>
    </source>
</evidence>
<protein>
    <submittedName>
        <fullName evidence="7">C10 family peptidase</fullName>
    </submittedName>
</protein>
<dbReference type="EMBL" id="CP059075">
    <property type="protein sequence ID" value="QRE04712.1"/>
    <property type="molecule type" value="Genomic_DNA"/>
</dbReference>
<accession>A0A7U2RBN9</accession>
<dbReference type="Gene3D" id="3.30.910.30">
    <property type="entry name" value="Peptidase C10 family"/>
    <property type="match status" value="2"/>
</dbReference>
<dbReference type="Proteomes" id="UP000596329">
    <property type="component" value="Chromosome"/>
</dbReference>
<evidence type="ECO:0000313" key="8">
    <source>
        <dbReference type="Proteomes" id="UP000596329"/>
    </source>
</evidence>
<keyword evidence="4" id="KW-0378">Hydrolase</keyword>
<evidence type="ECO:0000313" key="7">
    <source>
        <dbReference type="EMBL" id="QRE04712.1"/>
    </source>
</evidence>
<keyword evidence="5" id="KW-0788">Thiol protease</keyword>
<organism evidence="7 8">
    <name type="scientific">Flavobacterium psychrophilum</name>
    <dbReference type="NCBI Taxonomy" id="96345"/>
    <lineage>
        <taxon>Bacteria</taxon>
        <taxon>Pseudomonadati</taxon>
        <taxon>Bacteroidota</taxon>
        <taxon>Flavobacteriia</taxon>
        <taxon>Flavobacteriales</taxon>
        <taxon>Flavobacteriaceae</taxon>
        <taxon>Flavobacterium</taxon>
    </lineage>
</organism>
<keyword evidence="3" id="KW-0732">Signal</keyword>
<evidence type="ECO:0000256" key="4">
    <source>
        <dbReference type="ARBA" id="ARBA00022801"/>
    </source>
</evidence>
<evidence type="ECO:0000256" key="1">
    <source>
        <dbReference type="ARBA" id="ARBA00009693"/>
    </source>
</evidence>
<keyword evidence="2" id="KW-0645">Protease</keyword>
<evidence type="ECO:0000256" key="3">
    <source>
        <dbReference type="ARBA" id="ARBA00022729"/>
    </source>
</evidence>
<gene>
    <name evidence="7" type="ORF">H0H26_03690</name>
</gene>
<evidence type="ECO:0000259" key="6">
    <source>
        <dbReference type="Pfam" id="PF13734"/>
    </source>
</evidence>
<dbReference type="PROSITE" id="PS51257">
    <property type="entry name" value="PROKAR_LIPOPROTEIN"/>
    <property type="match status" value="1"/>
</dbReference>
<dbReference type="GO" id="GO:0006508">
    <property type="term" value="P:proteolysis"/>
    <property type="evidence" value="ECO:0007669"/>
    <property type="project" value="UniProtKB-KW"/>
</dbReference>
<reference evidence="7 8" key="1">
    <citation type="submission" date="2020-07" db="EMBL/GenBank/DDBJ databases">
        <title>Genomic characterization of Flavobacterium psychrophilum strains.</title>
        <authorList>
            <person name="Castillo D."/>
            <person name="Jorgensen J."/>
            <person name="Middelboe M."/>
        </authorList>
    </citation>
    <scope>NUCLEOTIDE SEQUENCE [LARGE SCALE GENOMIC DNA]</scope>
    <source>
        <strain evidence="7 8">FPS-R7</strain>
    </source>
</reference>
<comment type="similarity">
    <text evidence="1">Belongs to the peptidase C10 family.</text>
</comment>
<name>A0A7U2RBN9_FLAPS</name>
<feature type="domain" description="Spi protease inhibitor" evidence="6">
    <location>
        <begin position="40"/>
        <end position="138"/>
    </location>
</feature>
<dbReference type="InterPro" id="IPR038765">
    <property type="entry name" value="Papain-like_cys_pep_sf"/>
</dbReference>
<dbReference type="Gene3D" id="3.90.70.50">
    <property type="entry name" value="Peptidase C10, streptopain"/>
    <property type="match status" value="1"/>
</dbReference>
<dbReference type="SUPFAM" id="SSF54001">
    <property type="entry name" value="Cysteine proteinases"/>
    <property type="match status" value="1"/>
</dbReference>
<dbReference type="Pfam" id="PF01640">
    <property type="entry name" value="Peptidase_C10"/>
    <property type="match status" value="1"/>
</dbReference>
<dbReference type="AlphaFoldDB" id="A0A7U2RBN9"/>
<evidence type="ECO:0000256" key="2">
    <source>
        <dbReference type="ARBA" id="ARBA00022670"/>
    </source>
</evidence>
<dbReference type="InterPro" id="IPR044934">
    <property type="entry name" value="Streptopain_sf"/>
</dbReference>
<dbReference type="GO" id="GO:0008234">
    <property type="term" value="F:cysteine-type peptidase activity"/>
    <property type="evidence" value="ECO:0007669"/>
    <property type="project" value="UniProtKB-KW"/>
</dbReference>
<sequence>MYRKRRLNLFKNFILAIAGLFIIFSCENEKINETTTINQHEVTQKIAEKVALNVFRFKNNELAKSAQITKSIENITTYKMSTTSDVNPFYVLNYNEGGFSIVSADDRVSPVLAYCDEGAFSTNINEIPEPVQSWMEEEKEISQTVKIKNSIQTPEIKLDWDSALNKLPPPKDPNWCTDNFYQKGPLLTTTWDQGWGYNNYTPHLGCSNYSNGNAPTGCVATATAQIMKYHQWPSSYNWSAMPNNYGSNATSQLMVGIGNNENMDYDCGGSGTKSYRAMYALKGAFGYSNALYGDYNYNTVLSELSQNKPVILAGGEKNIGQVLFHIMQKVMLGFGRIYARL</sequence>
<dbReference type="InterPro" id="IPR000200">
    <property type="entry name" value="Peptidase_C10"/>
</dbReference>
<dbReference type="InterPro" id="IPR025896">
    <property type="entry name" value="Spi_Prtas-inh"/>
</dbReference>
<dbReference type="Pfam" id="PF13734">
    <property type="entry name" value="Inhibitor_I69"/>
    <property type="match status" value="1"/>
</dbReference>